<organism evidence="1">
    <name type="scientific">Clostridium perfringens</name>
    <dbReference type="NCBI Taxonomy" id="1502"/>
    <lineage>
        <taxon>Bacteria</taxon>
        <taxon>Bacillati</taxon>
        <taxon>Bacillota</taxon>
        <taxon>Clostridia</taxon>
        <taxon>Eubacteriales</taxon>
        <taxon>Clostridiaceae</taxon>
        <taxon>Clostridium</taxon>
    </lineage>
</organism>
<dbReference type="Pfam" id="PF03318">
    <property type="entry name" value="ETX_MTX2"/>
    <property type="match status" value="1"/>
</dbReference>
<name>A0A411AM83_CLOPF</name>
<dbReference type="InterPro" id="IPR004991">
    <property type="entry name" value="Aerolysin-like"/>
</dbReference>
<dbReference type="EMBL" id="MK285055">
    <property type="protein sequence ID" value="QAX89008.1"/>
    <property type="molecule type" value="Genomic_DNA"/>
</dbReference>
<dbReference type="SUPFAM" id="SSF56973">
    <property type="entry name" value="Aerolisin/ETX pore-forming domain"/>
    <property type="match status" value="1"/>
</dbReference>
<dbReference type="Gene3D" id="2.170.15.10">
    <property type="entry name" value="Proaerolysin, chain A, domain 3"/>
    <property type="match status" value="1"/>
</dbReference>
<accession>A0A411AM83</accession>
<dbReference type="CDD" id="cd20223">
    <property type="entry name" value="PFM_epsilon-toxin-like"/>
    <property type="match status" value="1"/>
</dbReference>
<gene>
    <name evidence="1" type="primary">edpB</name>
</gene>
<proteinExistence type="predicted"/>
<evidence type="ECO:0000313" key="1">
    <source>
        <dbReference type="EMBL" id="QAX89008.1"/>
    </source>
</evidence>
<dbReference type="AlphaFoldDB" id="A0A411AM83"/>
<reference evidence="1" key="1">
    <citation type="submission" date="2018-12" db="EMBL/GenBank/DDBJ databases">
        <title>Identification of novel toxin homologs and associated mobile genetic elements in Clostridium perfringens.</title>
        <authorList>
            <person name="Moore R.J."/>
            <person name="Lacey J.A."/>
            <person name="Johanesen P.A."/>
            <person name="Lyras D."/>
        </authorList>
    </citation>
    <scope>NUCLEOTIDE SEQUENCE</scope>
    <source>
        <strain evidence="1">T1</strain>
    </source>
</reference>
<protein>
    <submittedName>
        <fullName evidence="1">Epsilon domain protein B</fullName>
    </submittedName>
</protein>
<sequence>MIVDIKKIYKEIVIAYIRKDLGYPWGSADVAKSTSSDIIENPNKLEEYCQDFDIILRGTPIIENFTTIYAGRSILTNNSNVDQKMRTDSYIHQESFTTSTKTTHGFNIGVKTSTKLKLNFLLGEAETTIDFNANYNYSNEQLQSSTVTKTITIPSQEIIVPANSQVEVVAYFNKGTAKGKVDLISNIVGQDKCTATSNLAPGGKYSKIIPLGNLVKDNDYIIANKIDYVKTNEKDMNGMLLIGEGDYSCDASNQFRVSVTQIKNNRKVGEERILDVTPIIEEV</sequence>